<dbReference type="EMBL" id="JACKSJ010000235">
    <property type="protein sequence ID" value="MCV7173345.1"/>
    <property type="molecule type" value="Genomic_DNA"/>
</dbReference>
<feature type="transmembrane region" description="Helical" evidence="1">
    <location>
        <begin position="281"/>
        <end position="301"/>
    </location>
</feature>
<dbReference type="RefSeq" id="WP_264015605.1">
    <property type="nucleotide sequence ID" value="NZ_JACKSJ010000235.1"/>
</dbReference>
<feature type="transmembrane region" description="Helical" evidence="1">
    <location>
        <begin position="44"/>
        <end position="65"/>
    </location>
</feature>
<feature type="transmembrane region" description="Helical" evidence="1">
    <location>
        <begin position="313"/>
        <end position="333"/>
    </location>
</feature>
<gene>
    <name evidence="2" type="ORF">H7I41_25830</name>
</gene>
<dbReference type="PANTHER" id="PTHR36840">
    <property type="entry name" value="BLL5714 PROTEIN"/>
    <property type="match status" value="1"/>
</dbReference>
<reference evidence="2" key="1">
    <citation type="submission" date="2020-07" db="EMBL/GenBank/DDBJ databases">
        <authorList>
            <person name="Pettersson B.M.F."/>
            <person name="Behra P.R.K."/>
            <person name="Ramesh M."/>
            <person name="Das S."/>
            <person name="Dasgupta S."/>
            <person name="Kirsebom L.A."/>
        </authorList>
    </citation>
    <scope>NUCLEOTIDE SEQUENCE</scope>
    <source>
        <strain evidence="2">DSM 44615</strain>
    </source>
</reference>
<proteinExistence type="predicted"/>
<keyword evidence="1" id="KW-1133">Transmembrane helix</keyword>
<feature type="transmembrane region" description="Helical" evidence="1">
    <location>
        <begin position="143"/>
        <end position="164"/>
    </location>
</feature>
<evidence type="ECO:0000256" key="1">
    <source>
        <dbReference type="SAM" id="Phobius"/>
    </source>
</evidence>
<feature type="transmembrane region" description="Helical" evidence="1">
    <location>
        <begin position="113"/>
        <end position="131"/>
    </location>
</feature>
<dbReference type="InterPro" id="IPR010640">
    <property type="entry name" value="Low_temperature_requirement_A"/>
</dbReference>
<name>A0A9X2YS49_9MYCO</name>
<evidence type="ECO:0000313" key="2">
    <source>
        <dbReference type="EMBL" id="MCV7173345.1"/>
    </source>
</evidence>
<feature type="transmembrane region" description="Helical" evidence="1">
    <location>
        <begin position="365"/>
        <end position="384"/>
    </location>
</feature>
<feature type="transmembrane region" description="Helical" evidence="1">
    <location>
        <begin position="170"/>
        <end position="189"/>
    </location>
</feature>
<dbReference type="Proteomes" id="UP001140293">
    <property type="component" value="Unassembled WGS sequence"/>
</dbReference>
<dbReference type="PANTHER" id="PTHR36840:SF1">
    <property type="entry name" value="BLL5714 PROTEIN"/>
    <property type="match status" value="1"/>
</dbReference>
<feature type="transmembrane region" description="Helical" evidence="1">
    <location>
        <begin position="240"/>
        <end position="260"/>
    </location>
</feature>
<accession>A0A9X2YS49</accession>
<keyword evidence="1" id="KW-0472">Membrane</keyword>
<keyword evidence="3" id="KW-1185">Reference proteome</keyword>
<keyword evidence="1" id="KW-0812">Transmembrane</keyword>
<evidence type="ECO:0000313" key="3">
    <source>
        <dbReference type="Proteomes" id="UP001140293"/>
    </source>
</evidence>
<sequence length="402" mass="42825">MVGRDPHQENRAATPLELLFDLTFVVAFGIAASQFAHLLAEDHVAAGLTGFAFATFAICWAWINFSWFASAFDTDDWIYRLMTMLQMVGVIILALGLPQMFASIEHGGHVDNAVLVAGYIVMRIALVGQWLRAASADPARRQACLTYAAAVTVAQIGWAAQIFVQTSVAVFFLCTVVLIAVELSGPFIAERRMGGTPWHVHHIVERYGLLAIIALGEGVVGTVASISAAVEIQGWSTDAVLVAVAGTGLTFGMWWVYFLVPHADLLHADRGTSFWFGYLHIPVFGAIVATGAGLHAAAYYIEHHSELGAAPTVATVAVPVAIYLVGLYAIYGLVARTWDLFHGALAAGALAVLAVAVWLAMTDVPMAVCLLAVTLAPVVVVVGYEVTGHRRMPVAARTAGEA</sequence>
<dbReference type="Pfam" id="PF06772">
    <property type="entry name" value="LtrA"/>
    <property type="match status" value="1"/>
</dbReference>
<reference evidence="2" key="2">
    <citation type="journal article" date="2022" name="BMC Genomics">
        <title>Comparative genome analysis of mycobacteria focusing on tRNA and non-coding RNA.</title>
        <authorList>
            <person name="Behra P.R.K."/>
            <person name="Pettersson B.M.F."/>
            <person name="Ramesh M."/>
            <person name="Das S."/>
            <person name="Dasgupta S."/>
            <person name="Kirsebom L.A."/>
        </authorList>
    </citation>
    <scope>NUCLEOTIDE SEQUENCE</scope>
    <source>
        <strain evidence="2">DSM 44615</strain>
    </source>
</reference>
<organism evidence="2 3">
    <name type="scientific">[Mycobacterium] manitobense</name>
    <dbReference type="NCBI Taxonomy" id="190147"/>
    <lineage>
        <taxon>Bacteria</taxon>
        <taxon>Bacillati</taxon>
        <taxon>Actinomycetota</taxon>
        <taxon>Actinomycetes</taxon>
        <taxon>Mycobacteriales</taxon>
        <taxon>Mycobacteriaceae</taxon>
        <taxon>Mycolicibacterium</taxon>
    </lineage>
</organism>
<dbReference type="AlphaFoldDB" id="A0A9X2YS49"/>
<feature type="transmembrane region" description="Helical" evidence="1">
    <location>
        <begin position="340"/>
        <end position="359"/>
    </location>
</feature>
<feature type="transmembrane region" description="Helical" evidence="1">
    <location>
        <begin position="77"/>
        <end position="101"/>
    </location>
</feature>
<feature type="transmembrane region" description="Helical" evidence="1">
    <location>
        <begin position="209"/>
        <end position="228"/>
    </location>
</feature>
<comment type="caution">
    <text evidence="2">The sequence shown here is derived from an EMBL/GenBank/DDBJ whole genome shotgun (WGS) entry which is preliminary data.</text>
</comment>
<feature type="transmembrane region" description="Helical" evidence="1">
    <location>
        <begin position="12"/>
        <end position="32"/>
    </location>
</feature>
<protein>
    <submittedName>
        <fullName evidence="2">Low temperature requirement protein A</fullName>
    </submittedName>
</protein>